<name>A0ABV4ASI7_9GAMM</name>
<reference evidence="3 4" key="1">
    <citation type="submission" date="2024-07" db="EMBL/GenBank/DDBJ databases">
        <title>Molecular mechanisms and environmental adaptations of flagellar loss and biofilm growth of Rhodanobacter under environmental stress.</title>
        <authorList>
            <person name="Chen M."/>
        </authorList>
    </citation>
    <scope>NUCLEOTIDE SEQUENCE [LARGE SCALE GENOMIC DNA]</scope>
    <source>
        <strain evidence="3 4">RS22</strain>
    </source>
</reference>
<dbReference type="SUPFAM" id="SSF52540">
    <property type="entry name" value="P-loop containing nucleoside triphosphate hydrolases"/>
    <property type="match status" value="1"/>
</dbReference>
<evidence type="ECO:0000313" key="3">
    <source>
        <dbReference type="EMBL" id="MEY2182885.1"/>
    </source>
</evidence>
<dbReference type="InterPro" id="IPR011990">
    <property type="entry name" value="TPR-like_helical_dom_sf"/>
</dbReference>
<evidence type="ECO:0000313" key="4">
    <source>
        <dbReference type="Proteomes" id="UP001562159"/>
    </source>
</evidence>
<dbReference type="Gene3D" id="1.25.40.10">
    <property type="entry name" value="Tetratricopeptide repeat domain"/>
    <property type="match status" value="2"/>
</dbReference>
<sequence>MTYPEQLYAQLVAAFNRRDWPRVLALASPLLPLATQHAGVHYLVGIAHLEQRDLLHSLQHLRRATELDPARVEFAANYARALATARQGSAAKAAADRAMALGPNDARTLDLLGNVYAESLAHTAAADAFRQAASLDPVQPSRRYNLATALAHAGDSLGAEREIETCLAMDPQFWRAHLALSNLRKQTLAGQHVPRLQALLAQHASNREARLCLHFALAKEHEDLGEYPQAFTHYMQGNAAGRETIDYSPEQDAAIFTTMEHTFPEPTSFAHAEPSTEPIFVFGLPRSGTTLVERILSSHPDVHAAGELQNFGMAVRRAWNSSAPFWLDPDPAAHTRGLDWRRLGSDYLASTRPGTGHTPRFVDKFPFNFLYAGFIAHALPNAKLVCLRRDPLDTCLGNFRQLFAEKLPYYHHTFDLLDTGRYYILFDRLMAHWRKLLPGRILELRYEALVENQEAETRHLLEHCGLGWHDACLRFERNAAPVATASSLQVRQPMFRSSVGRWHHYEHELEPLRILLRAAGIESTV</sequence>
<dbReference type="EMBL" id="JBGBPY010000001">
    <property type="protein sequence ID" value="MEY2182885.1"/>
    <property type="molecule type" value="Genomic_DNA"/>
</dbReference>
<evidence type="ECO:0000256" key="1">
    <source>
        <dbReference type="ARBA" id="ARBA00022679"/>
    </source>
</evidence>
<organism evidence="3 4">
    <name type="scientific">Rhodanobacter humi</name>
    <dbReference type="NCBI Taxonomy" id="1888173"/>
    <lineage>
        <taxon>Bacteria</taxon>
        <taxon>Pseudomonadati</taxon>
        <taxon>Pseudomonadota</taxon>
        <taxon>Gammaproteobacteria</taxon>
        <taxon>Lysobacterales</taxon>
        <taxon>Rhodanobacteraceae</taxon>
        <taxon>Rhodanobacter</taxon>
    </lineage>
</organism>
<proteinExistence type="predicted"/>
<dbReference type="Proteomes" id="UP001562159">
    <property type="component" value="Unassembled WGS sequence"/>
</dbReference>
<keyword evidence="2" id="KW-0802">TPR repeat</keyword>
<dbReference type="Gene3D" id="3.40.50.300">
    <property type="entry name" value="P-loop containing nucleotide triphosphate hydrolases"/>
    <property type="match status" value="1"/>
</dbReference>
<feature type="repeat" description="TPR" evidence="2">
    <location>
        <begin position="38"/>
        <end position="71"/>
    </location>
</feature>
<dbReference type="InterPro" id="IPR019734">
    <property type="entry name" value="TPR_rpt"/>
</dbReference>
<dbReference type="PANTHER" id="PTHR12788:SF10">
    <property type="entry name" value="PROTEIN-TYROSINE SULFOTRANSFERASE"/>
    <property type="match status" value="1"/>
</dbReference>
<dbReference type="PROSITE" id="PS50005">
    <property type="entry name" value="TPR"/>
    <property type="match status" value="2"/>
</dbReference>
<dbReference type="InterPro" id="IPR026634">
    <property type="entry name" value="TPST-like"/>
</dbReference>
<keyword evidence="4" id="KW-1185">Reference proteome</keyword>
<accession>A0ABV4ASI7</accession>
<dbReference type="SUPFAM" id="SSF48452">
    <property type="entry name" value="TPR-like"/>
    <property type="match status" value="1"/>
</dbReference>
<keyword evidence="1" id="KW-0808">Transferase</keyword>
<dbReference type="InterPro" id="IPR027417">
    <property type="entry name" value="P-loop_NTPase"/>
</dbReference>
<dbReference type="SMART" id="SM00028">
    <property type="entry name" value="TPR"/>
    <property type="match status" value="3"/>
</dbReference>
<gene>
    <name evidence="3" type="ORF">AB7878_10695</name>
</gene>
<dbReference type="Pfam" id="PF13469">
    <property type="entry name" value="Sulfotransfer_3"/>
    <property type="match status" value="1"/>
</dbReference>
<comment type="caution">
    <text evidence="3">The sequence shown here is derived from an EMBL/GenBank/DDBJ whole genome shotgun (WGS) entry which is preliminary data.</text>
</comment>
<protein>
    <submittedName>
        <fullName evidence="3">Sulfotransferase</fullName>
    </submittedName>
</protein>
<evidence type="ECO:0000256" key="2">
    <source>
        <dbReference type="PROSITE-ProRule" id="PRU00339"/>
    </source>
</evidence>
<dbReference type="PANTHER" id="PTHR12788">
    <property type="entry name" value="PROTEIN-TYROSINE SULFOTRANSFERASE 2"/>
    <property type="match status" value="1"/>
</dbReference>
<feature type="repeat" description="TPR" evidence="2">
    <location>
        <begin position="106"/>
        <end position="139"/>
    </location>
</feature>